<evidence type="ECO:0000313" key="1">
    <source>
        <dbReference type="EnsemblPlants" id="AVESA.00010b.r2.2AG0259870.1.CDS"/>
    </source>
</evidence>
<organism evidence="1 2">
    <name type="scientific">Avena sativa</name>
    <name type="common">Oat</name>
    <dbReference type="NCBI Taxonomy" id="4498"/>
    <lineage>
        <taxon>Eukaryota</taxon>
        <taxon>Viridiplantae</taxon>
        <taxon>Streptophyta</taxon>
        <taxon>Embryophyta</taxon>
        <taxon>Tracheophyta</taxon>
        <taxon>Spermatophyta</taxon>
        <taxon>Magnoliopsida</taxon>
        <taxon>Liliopsida</taxon>
        <taxon>Poales</taxon>
        <taxon>Poaceae</taxon>
        <taxon>BOP clade</taxon>
        <taxon>Pooideae</taxon>
        <taxon>Poodae</taxon>
        <taxon>Poeae</taxon>
        <taxon>Poeae Chloroplast Group 1 (Aveneae type)</taxon>
        <taxon>Aveninae</taxon>
        <taxon>Avena</taxon>
    </lineage>
</organism>
<keyword evidence="2" id="KW-1185">Reference proteome</keyword>
<protein>
    <submittedName>
        <fullName evidence="1">Uncharacterized protein</fullName>
    </submittedName>
</protein>
<accession>A0ACD5UJU8</accession>
<reference evidence="1" key="1">
    <citation type="submission" date="2021-05" db="EMBL/GenBank/DDBJ databases">
        <authorList>
            <person name="Scholz U."/>
            <person name="Mascher M."/>
            <person name="Fiebig A."/>
        </authorList>
    </citation>
    <scope>NUCLEOTIDE SEQUENCE [LARGE SCALE GENOMIC DNA]</scope>
</reference>
<name>A0ACD5UJU8_AVESA</name>
<sequence>MRPLRSVADVGGESLTGKSSLLVPMRNLWNEWEIHFLILTSLALQFLLFFAGGMRKRSTWPALSTVLWLAYLSADSVAVFILGHLAVRGASGPEHELLLFWAPFLLVHLGGQDTITALSVQDNELWTRHLLGLVSQVAVAGYVVSKSSWQDKRMLAATVIVFLSGSFKYAGRTYCLYSARPANVRFQALRRLSNGLKWNRALNLSQYSRTDERLERTVGARFDLMVGKKVKRLDDRDRVDEEIMSADAPINELAILYVLFNLPSMLVSFDNSSLHWPYEYVGKKLLNSYERYYTKAPFLYFYVRTIFSICQSFPICNGFPYNLCGIFIFLKIPTMFLYLSIPIALVLFILSEKEHQVHNRVDVVVTYILLIGAIILDVCSVSMSILSSARRSRRYRGQHRIQKAILRVANYIQPTWRKKKWSEKLVQYSMVKKHSQEDTTYMSSPWHWIIERLTACGVEQLDPNLTHTPVTEDLKGFVLNNLIQFGKNEEYNIANFWGLLALQKWKPMGLGTMALYHSINGVKDAPRSILIWHIATDICYYCENSDMANTDSERLMVKKQMSRELSNYILYLVFKCGVMLTSNTQLLYNEVHDEINGILKDQLPQMANLGEKEVVKKVFEGTKAKQQPCTVNEEQEQSIDTGNTTAVHVKKLLDDTEDSIYSPVLPRASNVAQELMGIEEKEERWNLIAAVWLEMLYCTAPRCGGAFHYDHLAKGGEFITHVLVLMRSLGPFLPGHNNTAP</sequence>
<dbReference type="EnsemblPlants" id="AVESA.00010b.r2.2AG0259870.1">
    <property type="protein sequence ID" value="AVESA.00010b.r2.2AG0259870.1.CDS"/>
    <property type="gene ID" value="AVESA.00010b.r2.2AG0259870"/>
</dbReference>
<evidence type="ECO:0000313" key="2">
    <source>
        <dbReference type="Proteomes" id="UP001732700"/>
    </source>
</evidence>
<reference evidence="1" key="2">
    <citation type="submission" date="2025-09" db="UniProtKB">
        <authorList>
            <consortium name="EnsemblPlants"/>
        </authorList>
    </citation>
    <scope>IDENTIFICATION</scope>
</reference>
<proteinExistence type="predicted"/>
<dbReference type="Proteomes" id="UP001732700">
    <property type="component" value="Chromosome 2A"/>
</dbReference>